<dbReference type="Proteomes" id="UP000071644">
    <property type="component" value="Unassembled WGS sequence"/>
</dbReference>
<name>A0AAJ0LJD5_9PSED</name>
<reference evidence="8 9" key="1">
    <citation type="journal article" date="2016" name="Front. Microbiol.">
        <title>Genomic Resource of Rice Seed Associated Bacteria.</title>
        <authorList>
            <person name="Midha S."/>
            <person name="Bansal K."/>
            <person name="Sharma S."/>
            <person name="Kumar N."/>
            <person name="Patil P.P."/>
            <person name="Chaudhry V."/>
            <person name="Patil P.B."/>
        </authorList>
    </citation>
    <scope>NUCLEOTIDE SEQUENCE [LARGE SCALE GENOMIC DNA]</scope>
    <source>
        <strain evidence="8 9">NS96</strain>
    </source>
</reference>
<keyword evidence="4" id="KW-0574">Periplasm</keyword>
<keyword evidence="5" id="KW-0184">Conjugation</keyword>
<dbReference type="EMBL" id="CP019952">
    <property type="protein sequence ID" value="AQW66805.1"/>
    <property type="molecule type" value="Genomic_DNA"/>
</dbReference>
<dbReference type="NCBIfam" id="NF010459">
    <property type="entry name" value="PRK13884.1"/>
    <property type="match status" value="1"/>
</dbReference>
<evidence type="ECO:0000313" key="9">
    <source>
        <dbReference type="Proteomes" id="UP000071644"/>
    </source>
</evidence>
<keyword evidence="3" id="KW-0732">Signal</keyword>
<evidence type="ECO:0000256" key="2">
    <source>
        <dbReference type="ARBA" id="ARBA00005849"/>
    </source>
</evidence>
<organism evidence="8 9">
    <name type="scientific">Pseudomonas parafulva</name>
    <dbReference type="NCBI Taxonomy" id="157782"/>
    <lineage>
        <taxon>Bacteria</taxon>
        <taxon>Pseudomonadati</taxon>
        <taxon>Pseudomonadota</taxon>
        <taxon>Gammaproteobacteria</taxon>
        <taxon>Pseudomonadales</taxon>
        <taxon>Pseudomonadaceae</taxon>
        <taxon>Pseudomonas</taxon>
    </lineage>
</organism>
<dbReference type="NCBIfam" id="TIGR02771">
    <property type="entry name" value="TraF_Ti"/>
    <property type="match status" value="1"/>
</dbReference>
<protein>
    <submittedName>
        <fullName evidence="7">Conjugative transfer signal peptidase TraF</fullName>
    </submittedName>
</protein>
<evidence type="ECO:0000256" key="4">
    <source>
        <dbReference type="ARBA" id="ARBA00022764"/>
    </source>
</evidence>
<comment type="subcellular location">
    <subcellularLocation>
        <location evidence="1">Periplasm</location>
    </subcellularLocation>
</comment>
<dbReference type="GO" id="GO:0042597">
    <property type="term" value="C:periplasmic space"/>
    <property type="evidence" value="ECO:0007669"/>
    <property type="project" value="UniProtKB-SubCell"/>
</dbReference>
<sequence length="179" mass="19797">MKRPLSVAAAVAILCFLLLPLALHCGARINVTSSFPPGIYWVVDKTPAKGDLVMFCPPEQPLFDLAHSRGYLGSGSCPGGYMHMLKRLVAVADDEVDFAETGVRVNGQLQVRSQPLAKDPSGRSMPRPPQAHLRLADSEVLLLSDYSSLSFDGRYFGVLPRKQVNEVVRPWLVWQREPR</sequence>
<feature type="domain" description="Peptidase S26" evidence="6">
    <location>
        <begin position="9"/>
        <end position="165"/>
    </location>
</feature>
<dbReference type="Pfam" id="PF10502">
    <property type="entry name" value="Peptidase_S26"/>
    <property type="match status" value="1"/>
</dbReference>
<dbReference type="GO" id="GO:0006465">
    <property type="term" value="P:signal peptide processing"/>
    <property type="evidence" value="ECO:0007669"/>
    <property type="project" value="InterPro"/>
</dbReference>
<evidence type="ECO:0000313" key="7">
    <source>
        <dbReference type="EMBL" id="AQW66805.1"/>
    </source>
</evidence>
<dbReference type="EMBL" id="LDSN01000030">
    <property type="protein sequence ID" value="KTT17371.1"/>
    <property type="molecule type" value="Genomic_DNA"/>
</dbReference>
<proteinExistence type="inferred from homology"/>
<evidence type="ECO:0000256" key="5">
    <source>
        <dbReference type="ARBA" id="ARBA00022971"/>
    </source>
</evidence>
<dbReference type="Gene3D" id="2.10.109.10">
    <property type="entry name" value="Umud Fragment, subunit A"/>
    <property type="match status" value="1"/>
</dbReference>
<dbReference type="InterPro" id="IPR036286">
    <property type="entry name" value="LexA/Signal_pep-like_sf"/>
</dbReference>
<evidence type="ECO:0000313" key="8">
    <source>
        <dbReference type="EMBL" id="KTT17371.1"/>
    </source>
</evidence>
<evidence type="ECO:0000256" key="1">
    <source>
        <dbReference type="ARBA" id="ARBA00004418"/>
    </source>
</evidence>
<reference evidence="7 10" key="2">
    <citation type="submission" date="2017-02" db="EMBL/GenBank/DDBJ databases">
        <authorList>
            <person name="Guo L."/>
        </authorList>
    </citation>
    <scope>NUCLEOTIDE SEQUENCE [LARGE SCALE GENOMIC DNA]</scope>
    <source>
        <strain evidence="7 10">PRS09-11288</strain>
    </source>
</reference>
<gene>
    <name evidence="7" type="ORF">B2J77_00460</name>
    <name evidence="8" type="ORF">NS96R_12050</name>
</gene>
<dbReference type="InterPro" id="IPR014139">
    <property type="entry name" value="Peptidase_S26C_TraF"/>
</dbReference>
<evidence type="ECO:0000256" key="3">
    <source>
        <dbReference type="ARBA" id="ARBA00022729"/>
    </source>
</evidence>
<evidence type="ECO:0000259" key="6">
    <source>
        <dbReference type="Pfam" id="PF10502"/>
    </source>
</evidence>
<comment type="similarity">
    <text evidence="2">Belongs to the peptidase S26C family.</text>
</comment>
<dbReference type="InterPro" id="IPR019533">
    <property type="entry name" value="Peptidase_S26"/>
</dbReference>
<dbReference type="RefSeq" id="WP_058603672.1">
    <property type="nucleotide sequence ID" value="NZ_CP019952.1"/>
</dbReference>
<dbReference type="GO" id="GO:0004252">
    <property type="term" value="F:serine-type endopeptidase activity"/>
    <property type="evidence" value="ECO:0007669"/>
    <property type="project" value="InterPro"/>
</dbReference>
<evidence type="ECO:0000313" key="10">
    <source>
        <dbReference type="Proteomes" id="UP000191010"/>
    </source>
</evidence>
<dbReference type="SUPFAM" id="SSF51306">
    <property type="entry name" value="LexA/Signal peptidase"/>
    <property type="match status" value="1"/>
</dbReference>
<accession>A0AAJ0LJD5</accession>
<dbReference type="AlphaFoldDB" id="A0AAJ0LJD5"/>
<keyword evidence="10" id="KW-1185">Reference proteome</keyword>
<dbReference type="Proteomes" id="UP000191010">
    <property type="component" value="Chromosome"/>
</dbReference>